<comment type="caution">
    <text evidence="1">The sequence shown here is derived from an EMBL/GenBank/DDBJ whole genome shotgun (WGS) entry which is preliminary data.</text>
</comment>
<accession>A0A5C5PW70</accession>
<evidence type="ECO:0008006" key="5">
    <source>
        <dbReference type="Google" id="ProtNLM"/>
    </source>
</evidence>
<organism evidence="1 3">
    <name type="scientific">Pseudomonas saxonica</name>
    <dbReference type="NCBI Taxonomy" id="2600598"/>
    <lineage>
        <taxon>Bacteria</taxon>
        <taxon>Pseudomonadati</taxon>
        <taxon>Pseudomonadota</taxon>
        <taxon>Gammaproteobacteria</taxon>
        <taxon>Pseudomonadales</taxon>
        <taxon>Pseudomonadaceae</taxon>
        <taxon>Pseudomonas</taxon>
    </lineage>
</organism>
<dbReference type="Proteomes" id="UP000317901">
    <property type="component" value="Unassembled WGS sequence"/>
</dbReference>
<evidence type="ECO:0000313" key="2">
    <source>
        <dbReference type="EMBL" id="TWR91222.1"/>
    </source>
</evidence>
<keyword evidence="4" id="KW-1185">Reference proteome</keyword>
<evidence type="ECO:0000313" key="1">
    <source>
        <dbReference type="EMBL" id="TWR89372.1"/>
    </source>
</evidence>
<name>A0A5C5PW70_9PSED</name>
<dbReference type="Proteomes" id="UP000318428">
    <property type="component" value="Unassembled WGS sequence"/>
</dbReference>
<protein>
    <recommendedName>
        <fullName evidence="5">DUF3077 domain-containing protein</fullName>
    </recommendedName>
</protein>
<reference evidence="3 4" key="1">
    <citation type="submission" date="2019-06" db="EMBL/GenBank/DDBJ databases">
        <title>Pseudomonas bimorpha sp. nov. isolated from bovine raw milk and skim milk concentrate.</title>
        <authorList>
            <person name="Hofmann K."/>
            <person name="Huptas C."/>
            <person name="Doll E."/>
            <person name="Scherer S."/>
            <person name="Wenning M."/>
        </authorList>
    </citation>
    <scope>NUCLEOTIDE SEQUENCE [LARGE SCALE GENOMIC DNA]</scope>
    <source>
        <strain evidence="2 4">DSM 108989</strain>
        <strain evidence="1 3">DSM 108990</strain>
    </source>
</reference>
<dbReference type="AlphaFoldDB" id="A0A5C5PW70"/>
<proteinExistence type="predicted"/>
<sequence>MTHLLTTPLAFHPTGHAQLNQMLFSVTPNIAASDALNSASEILSAAAHSLEAAATGASIIDAHQAFLLCHALRAAKATVDALTQ</sequence>
<dbReference type="EMBL" id="VFIO01000002">
    <property type="protein sequence ID" value="TWR91222.1"/>
    <property type="molecule type" value="Genomic_DNA"/>
</dbReference>
<gene>
    <name evidence="1" type="ORF">FJD37_14480</name>
    <name evidence="2" type="ORF">FJD38_09155</name>
</gene>
<dbReference type="RefSeq" id="WP_146384956.1">
    <property type="nucleotide sequence ID" value="NZ_CP142033.1"/>
</dbReference>
<evidence type="ECO:0000313" key="4">
    <source>
        <dbReference type="Proteomes" id="UP000318428"/>
    </source>
</evidence>
<evidence type="ECO:0000313" key="3">
    <source>
        <dbReference type="Proteomes" id="UP000317901"/>
    </source>
</evidence>
<dbReference type="EMBL" id="VFIP01000027">
    <property type="protein sequence ID" value="TWR89372.1"/>
    <property type="molecule type" value="Genomic_DNA"/>
</dbReference>
<dbReference type="OrthoDB" id="7028826at2"/>